<dbReference type="InterPro" id="IPR011333">
    <property type="entry name" value="SKP1/BTB/POZ_sf"/>
</dbReference>
<protein>
    <recommendedName>
        <fullName evidence="4">BTB domain-containing protein</fullName>
    </recommendedName>
</protein>
<comment type="caution">
    <text evidence="1">The sequence shown here is derived from an EMBL/GenBank/DDBJ whole genome shotgun (WGS) entry which is preliminary data.</text>
</comment>
<dbReference type="Proteomes" id="UP001221142">
    <property type="component" value="Unassembled WGS sequence"/>
</dbReference>
<proteinExistence type="predicted"/>
<keyword evidence="3" id="KW-1185">Reference proteome</keyword>
<evidence type="ECO:0000313" key="1">
    <source>
        <dbReference type="EMBL" id="KAJ7610525.1"/>
    </source>
</evidence>
<sequence length="303" mass="33941">MDSLTRVDDLWFPEGGLVIQAGNRIFRVAGSILAARSSVFKDMLAIPQPEHQPMIEGCPMVVLHDSPEDTEYFLKAIFDSSFFERPPVPTTFPVVEGILRLSTKYDVGYLRHRALLHLATASPLSLEEYDALSATSTFGIEDSFPHLLLAENLGIQWAMPIAMLKVSCSLTIEQILSELSPSLQHTCLSARNSLIFAQGHDTFSCMRVVDQPGCSSQASCRTNRVALLSVLTKRELLVPLGYFPPYWWAETFPQMLCEACCREGRTQYNAGRQRIWDRLPALFGIPSWEDLRAAQEADLTRAE</sequence>
<dbReference type="Gene3D" id="3.30.710.10">
    <property type="entry name" value="Potassium Channel Kv1.1, Chain A"/>
    <property type="match status" value="1"/>
</dbReference>
<gene>
    <name evidence="2" type="ORF">FB45DRAFT_835476</name>
    <name evidence="1" type="ORF">FB45DRAFT_844657</name>
</gene>
<organism evidence="1 3">
    <name type="scientific">Roridomyces roridus</name>
    <dbReference type="NCBI Taxonomy" id="1738132"/>
    <lineage>
        <taxon>Eukaryota</taxon>
        <taxon>Fungi</taxon>
        <taxon>Dikarya</taxon>
        <taxon>Basidiomycota</taxon>
        <taxon>Agaricomycotina</taxon>
        <taxon>Agaricomycetes</taxon>
        <taxon>Agaricomycetidae</taxon>
        <taxon>Agaricales</taxon>
        <taxon>Marasmiineae</taxon>
        <taxon>Mycenaceae</taxon>
        <taxon>Roridomyces</taxon>
    </lineage>
</organism>
<dbReference type="EMBL" id="JARKIF010000035">
    <property type="protein sequence ID" value="KAJ7610525.1"/>
    <property type="molecule type" value="Genomic_DNA"/>
</dbReference>
<reference evidence="1" key="1">
    <citation type="submission" date="2023-03" db="EMBL/GenBank/DDBJ databases">
        <title>Massive genome expansion in bonnet fungi (Mycena s.s.) driven by repeated elements and novel gene families across ecological guilds.</title>
        <authorList>
            <consortium name="Lawrence Berkeley National Laboratory"/>
            <person name="Harder C.B."/>
            <person name="Miyauchi S."/>
            <person name="Viragh M."/>
            <person name="Kuo A."/>
            <person name="Thoen E."/>
            <person name="Andreopoulos B."/>
            <person name="Lu D."/>
            <person name="Skrede I."/>
            <person name="Drula E."/>
            <person name="Henrissat B."/>
            <person name="Morin E."/>
            <person name="Kohler A."/>
            <person name="Barry K."/>
            <person name="LaButti K."/>
            <person name="Morin E."/>
            <person name="Salamov A."/>
            <person name="Lipzen A."/>
            <person name="Mereny Z."/>
            <person name="Hegedus B."/>
            <person name="Baldrian P."/>
            <person name="Stursova M."/>
            <person name="Weitz H."/>
            <person name="Taylor A."/>
            <person name="Grigoriev I.V."/>
            <person name="Nagy L.G."/>
            <person name="Martin F."/>
            <person name="Kauserud H."/>
        </authorList>
    </citation>
    <scope>NUCLEOTIDE SEQUENCE</scope>
    <source>
        <strain evidence="1">9284</strain>
    </source>
</reference>
<accession>A0AAD7B5D0</accession>
<name>A0AAD7B5D0_9AGAR</name>
<dbReference type="CDD" id="cd18186">
    <property type="entry name" value="BTB_POZ_ZBTB_KLHL-like"/>
    <property type="match status" value="1"/>
</dbReference>
<dbReference type="AlphaFoldDB" id="A0AAD7B5D0"/>
<dbReference type="SUPFAM" id="SSF54695">
    <property type="entry name" value="POZ domain"/>
    <property type="match status" value="1"/>
</dbReference>
<evidence type="ECO:0000313" key="3">
    <source>
        <dbReference type="Proteomes" id="UP001221142"/>
    </source>
</evidence>
<dbReference type="EMBL" id="JARKIF010000011">
    <property type="protein sequence ID" value="KAJ7627205.1"/>
    <property type="molecule type" value="Genomic_DNA"/>
</dbReference>
<evidence type="ECO:0008006" key="4">
    <source>
        <dbReference type="Google" id="ProtNLM"/>
    </source>
</evidence>
<evidence type="ECO:0000313" key="2">
    <source>
        <dbReference type="EMBL" id="KAJ7627205.1"/>
    </source>
</evidence>